<dbReference type="GO" id="GO:0016020">
    <property type="term" value="C:membrane"/>
    <property type="evidence" value="ECO:0007669"/>
    <property type="project" value="UniProtKB-SubCell"/>
</dbReference>
<feature type="transmembrane region" description="Helical" evidence="5">
    <location>
        <begin position="116"/>
        <end position="133"/>
    </location>
</feature>
<keyword evidence="7" id="KW-1185">Reference proteome</keyword>
<feature type="transmembrane region" description="Helical" evidence="5">
    <location>
        <begin position="82"/>
        <end position="104"/>
    </location>
</feature>
<dbReference type="Proteomes" id="UP000003136">
    <property type="component" value="Unassembled WGS sequence"/>
</dbReference>
<gene>
    <name evidence="6" type="ORF">BACPEC_02397</name>
</gene>
<evidence type="ECO:0000256" key="5">
    <source>
        <dbReference type="SAM" id="Phobius"/>
    </source>
</evidence>
<sequence length="483" mass="52803">MTGTSTIKKSMYNVAYKGVNILYPLITSAYISRILMAKGVGDVAFAINIVSYFIIAASLGIPNYAIKAIAGIRDDMNKRNRVFSELASIVSVSSVAATMLYFMAVTNVSSIKSDNILINIILGFALISNAVNYDWLFEAMEDYRYIAVRTTVIKLISLLFLILFVKKTDDIIIYIAIYSFTLTASNICNGIASRKYVRFSLKNLNVKQHLKAVFILFAASCATDVYTLLDSTMLGIMCPSEYLGYYSNSTKIVRAVYGMIIAATTIYFPRLSNLYATGKKQEYDSCLKRCYNISMLLAIPTAVGMIMTAGWFIPIIFGSDFKAAAFTTQLLSVLVIVFSIATVFGHISLIIYGKEKNILIATIVGAVINFTLNYILIPVCAQNGAAIASLIGELAVTVILVVSSLRSVYVNLLNKDILKVIFAAMLMLGFLSAVKLLADSGNIITLIIAVAGGIAVYAAAILAVKNSEAMLLIDIIRRRIKRQ</sequence>
<protein>
    <submittedName>
        <fullName evidence="6">Uncharacterized protein</fullName>
    </submittedName>
</protein>
<proteinExistence type="predicted"/>
<comment type="subcellular location">
    <subcellularLocation>
        <location evidence="1">Membrane</location>
        <topology evidence="1">Multi-pass membrane protein</topology>
    </subcellularLocation>
</comment>
<keyword evidence="4 5" id="KW-0472">Membrane</keyword>
<dbReference type="EMBL" id="ABVQ01000037">
    <property type="protein sequence ID" value="EEC55890.1"/>
    <property type="molecule type" value="Genomic_DNA"/>
</dbReference>
<name>B7AUJ9_9FIRM</name>
<evidence type="ECO:0000256" key="1">
    <source>
        <dbReference type="ARBA" id="ARBA00004141"/>
    </source>
</evidence>
<feature type="transmembrane region" description="Helical" evidence="5">
    <location>
        <begin position="417"/>
        <end position="437"/>
    </location>
</feature>
<evidence type="ECO:0000313" key="7">
    <source>
        <dbReference type="Proteomes" id="UP000003136"/>
    </source>
</evidence>
<feature type="transmembrane region" description="Helical" evidence="5">
    <location>
        <begin position="145"/>
        <end position="165"/>
    </location>
</feature>
<dbReference type="PANTHER" id="PTHR43424">
    <property type="entry name" value="LOCUS PUTATIVE PROTEIN 1-RELATED"/>
    <property type="match status" value="1"/>
</dbReference>
<dbReference type="InterPro" id="IPR052556">
    <property type="entry name" value="PolySynth_Transporter"/>
</dbReference>
<dbReference type="PANTHER" id="PTHR43424:SF1">
    <property type="entry name" value="LOCUS PUTATIVE PROTEIN 1-RELATED"/>
    <property type="match status" value="1"/>
</dbReference>
<feature type="transmembrane region" description="Helical" evidence="5">
    <location>
        <begin position="212"/>
        <end position="229"/>
    </location>
</feature>
<keyword evidence="2 5" id="KW-0812">Transmembrane</keyword>
<organism evidence="6 7">
    <name type="scientific">[Bacteroides] pectinophilus ATCC 43243</name>
    <dbReference type="NCBI Taxonomy" id="483218"/>
    <lineage>
        <taxon>Bacteria</taxon>
        <taxon>Bacillati</taxon>
        <taxon>Bacillota</taxon>
        <taxon>Clostridia</taxon>
        <taxon>Eubacteriales</taxon>
    </lineage>
</organism>
<feature type="transmembrane region" description="Helical" evidence="5">
    <location>
        <begin position="43"/>
        <end position="61"/>
    </location>
</feature>
<evidence type="ECO:0000256" key="4">
    <source>
        <dbReference type="ARBA" id="ARBA00023136"/>
    </source>
</evidence>
<comment type="caution">
    <text evidence="6">The sequence shown here is derived from an EMBL/GenBank/DDBJ whole genome shotgun (WGS) entry which is preliminary data.</text>
</comment>
<keyword evidence="3 5" id="KW-1133">Transmembrane helix</keyword>
<reference evidence="6 7" key="1">
    <citation type="submission" date="2008-11" db="EMBL/GenBank/DDBJ databases">
        <title>Draft genome sequence of Bacteroides pectinophilus (ATCC 43243).</title>
        <authorList>
            <person name="Sudarsanam P."/>
            <person name="Ley R."/>
            <person name="Guruge J."/>
            <person name="Turnbaugh P.J."/>
            <person name="Mahowald M."/>
            <person name="Liep D."/>
            <person name="Gordon J."/>
        </authorList>
    </citation>
    <scope>NUCLEOTIDE SEQUENCE [LARGE SCALE GENOMIC DNA]</scope>
    <source>
        <strain evidence="6 7">ATCC 43243</strain>
    </source>
</reference>
<dbReference type="eggNOG" id="COG2244">
    <property type="taxonomic scope" value="Bacteria"/>
</dbReference>
<feature type="transmembrane region" description="Helical" evidence="5">
    <location>
        <begin position="329"/>
        <end position="351"/>
    </location>
</feature>
<feature type="transmembrane region" description="Helical" evidence="5">
    <location>
        <begin position="358"/>
        <end position="377"/>
    </location>
</feature>
<feature type="transmembrane region" description="Helical" evidence="5">
    <location>
        <begin position="383"/>
        <end position="405"/>
    </location>
</feature>
<evidence type="ECO:0000256" key="3">
    <source>
        <dbReference type="ARBA" id="ARBA00022989"/>
    </source>
</evidence>
<dbReference type="STRING" id="483218.BACPEC_02397"/>
<dbReference type="AlphaFoldDB" id="B7AUJ9"/>
<feature type="transmembrane region" description="Helical" evidence="5">
    <location>
        <begin position="21"/>
        <end position="37"/>
    </location>
</feature>
<feature type="transmembrane region" description="Helical" evidence="5">
    <location>
        <begin position="290"/>
        <end position="317"/>
    </location>
</feature>
<accession>B7AUJ9</accession>
<feature type="transmembrane region" description="Helical" evidence="5">
    <location>
        <begin position="443"/>
        <end position="464"/>
    </location>
</feature>
<dbReference type="HOGENOM" id="CLU_022017_0_0_9"/>
<evidence type="ECO:0000313" key="6">
    <source>
        <dbReference type="EMBL" id="EEC55890.1"/>
    </source>
</evidence>
<dbReference type="Pfam" id="PF01943">
    <property type="entry name" value="Polysacc_synt"/>
    <property type="match status" value="1"/>
</dbReference>
<dbReference type="InterPro" id="IPR002797">
    <property type="entry name" value="Polysacc_synth"/>
</dbReference>
<dbReference type="CDD" id="cd13128">
    <property type="entry name" value="MATE_Wzx_like"/>
    <property type="match status" value="1"/>
</dbReference>
<reference evidence="6 7" key="2">
    <citation type="submission" date="2008-11" db="EMBL/GenBank/DDBJ databases">
        <authorList>
            <person name="Fulton L."/>
            <person name="Clifton S."/>
            <person name="Fulton B."/>
            <person name="Xu J."/>
            <person name="Minx P."/>
            <person name="Pepin K.H."/>
            <person name="Johnson M."/>
            <person name="Bhonagiri V."/>
            <person name="Nash W.E."/>
            <person name="Mardis E.R."/>
            <person name="Wilson R.K."/>
        </authorList>
    </citation>
    <scope>NUCLEOTIDE SEQUENCE [LARGE SCALE GENOMIC DNA]</scope>
    <source>
        <strain evidence="6 7">ATCC 43243</strain>
    </source>
</reference>
<evidence type="ECO:0000256" key="2">
    <source>
        <dbReference type="ARBA" id="ARBA00022692"/>
    </source>
</evidence>
<feature type="transmembrane region" description="Helical" evidence="5">
    <location>
        <begin position="252"/>
        <end position="269"/>
    </location>
</feature>
<feature type="transmembrane region" description="Helical" evidence="5">
    <location>
        <begin position="171"/>
        <end position="192"/>
    </location>
</feature>